<reference evidence="5 6" key="1">
    <citation type="submission" date="2014-05" db="EMBL/GenBank/DDBJ databases">
        <title>Complete genome sequence of Corynebacterium marinum DSM 44953.</title>
        <authorList>
            <person name="Schaffert L."/>
            <person name="Albersmeier A."/>
            <person name="Kalinowski J."/>
            <person name="Ruckert C."/>
        </authorList>
    </citation>
    <scope>NUCLEOTIDE SEQUENCE [LARGE SCALE GENOMIC DNA]</scope>
    <source>
        <strain evidence="5 6">DSM 44953</strain>
    </source>
</reference>
<evidence type="ECO:0000313" key="5">
    <source>
        <dbReference type="EMBL" id="AJK69645.1"/>
    </source>
</evidence>
<dbReference type="GO" id="GO:0003700">
    <property type="term" value="F:DNA-binding transcription factor activity"/>
    <property type="evidence" value="ECO:0007669"/>
    <property type="project" value="InterPro"/>
</dbReference>
<dbReference type="InterPro" id="IPR036388">
    <property type="entry name" value="WH-like_DNA-bd_sf"/>
</dbReference>
<dbReference type="InterPro" id="IPR011711">
    <property type="entry name" value="GntR_C"/>
</dbReference>
<dbReference type="KEGG" id="cmq:B840_10310"/>
<dbReference type="AlphaFoldDB" id="A0A0B6TVL6"/>
<dbReference type="SMART" id="SM00345">
    <property type="entry name" value="HTH_GNTR"/>
    <property type="match status" value="1"/>
</dbReference>
<gene>
    <name evidence="5" type="ORF">B840_10310</name>
</gene>
<dbReference type="InterPro" id="IPR008920">
    <property type="entry name" value="TF_FadR/GntR_C"/>
</dbReference>
<evidence type="ECO:0000256" key="3">
    <source>
        <dbReference type="ARBA" id="ARBA00023163"/>
    </source>
</evidence>
<evidence type="ECO:0000256" key="2">
    <source>
        <dbReference type="ARBA" id="ARBA00023125"/>
    </source>
</evidence>
<keyword evidence="2" id="KW-0238">DNA-binding</keyword>
<dbReference type="PANTHER" id="PTHR43537:SF44">
    <property type="entry name" value="GNTR FAMILY REGULATORY PROTEIN"/>
    <property type="match status" value="1"/>
</dbReference>
<keyword evidence="3" id="KW-0804">Transcription</keyword>
<evidence type="ECO:0000256" key="1">
    <source>
        <dbReference type="ARBA" id="ARBA00023015"/>
    </source>
</evidence>
<evidence type="ECO:0000313" key="6">
    <source>
        <dbReference type="Proteomes" id="UP000031928"/>
    </source>
</evidence>
<dbReference type="Proteomes" id="UP000031928">
    <property type="component" value="Chromosome"/>
</dbReference>
<dbReference type="Pfam" id="PF07729">
    <property type="entry name" value="FCD"/>
    <property type="match status" value="1"/>
</dbReference>
<dbReference type="HOGENOM" id="CLU_017584_9_4_11"/>
<protein>
    <submittedName>
        <fullName evidence="5">GntR family transcriptional regulator</fullName>
    </submittedName>
</protein>
<feature type="domain" description="HTH gntR-type" evidence="4">
    <location>
        <begin position="10"/>
        <end position="77"/>
    </location>
</feature>
<dbReference type="OrthoDB" id="4164516at2"/>
<organism evidence="5 6">
    <name type="scientific">Corynebacterium marinum DSM 44953</name>
    <dbReference type="NCBI Taxonomy" id="1224162"/>
    <lineage>
        <taxon>Bacteria</taxon>
        <taxon>Bacillati</taxon>
        <taxon>Actinomycetota</taxon>
        <taxon>Actinomycetes</taxon>
        <taxon>Mycobacteriales</taxon>
        <taxon>Corynebacteriaceae</taxon>
        <taxon>Corynebacterium</taxon>
    </lineage>
</organism>
<keyword evidence="6" id="KW-1185">Reference proteome</keyword>
<dbReference type="SMART" id="SM00895">
    <property type="entry name" value="FCD"/>
    <property type="match status" value="1"/>
</dbReference>
<evidence type="ECO:0000259" key="4">
    <source>
        <dbReference type="PROSITE" id="PS50949"/>
    </source>
</evidence>
<dbReference type="RefSeq" id="WP_042622035.1">
    <property type="nucleotide sequence ID" value="NZ_CP007790.1"/>
</dbReference>
<dbReference type="SUPFAM" id="SSF46785">
    <property type="entry name" value="Winged helix' DNA-binding domain"/>
    <property type="match status" value="1"/>
</dbReference>
<dbReference type="STRING" id="1224162.B840_10310"/>
<dbReference type="InterPro" id="IPR036390">
    <property type="entry name" value="WH_DNA-bd_sf"/>
</dbReference>
<accession>A0A0B6TVL6</accession>
<dbReference type="GO" id="GO:0003677">
    <property type="term" value="F:DNA binding"/>
    <property type="evidence" value="ECO:0007669"/>
    <property type="project" value="UniProtKB-KW"/>
</dbReference>
<dbReference type="Gene3D" id="1.20.120.530">
    <property type="entry name" value="GntR ligand-binding domain-like"/>
    <property type="match status" value="1"/>
</dbReference>
<keyword evidence="1" id="KW-0805">Transcription regulation</keyword>
<dbReference type="InterPro" id="IPR000524">
    <property type="entry name" value="Tscrpt_reg_HTH_GntR"/>
</dbReference>
<name>A0A0B6TVL6_9CORY</name>
<dbReference type="SUPFAM" id="SSF48008">
    <property type="entry name" value="GntR ligand-binding domain-like"/>
    <property type="match status" value="1"/>
</dbReference>
<proteinExistence type="predicted"/>
<sequence length="239" mass="26146">MTESPRTPAAPLLDNVLDELGRDIVAGTLPEGKTFTLQDLSSRFDISRTVAREVMRALEQLGLVSSSRRVGITVRPRSEWAVFDQAIIDWRLATPKERRHQLRSLNELRSGVEPQAARLAAISATDAQREELTGLAAKMRELGDSGEGSSQEFLEADVRFHALLLEASGNEMFAALAPSMLSVLHGRTRYGLQPSDPAPVALTAHENLARAVAEKNESGAEEQSRALLTEVSQIFVSDF</sequence>
<dbReference type="Pfam" id="PF00392">
    <property type="entry name" value="GntR"/>
    <property type="match status" value="1"/>
</dbReference>
<dbReference type="Gene3D" id="1.10.10.10">
    <property type="entry name" value="Winged helix-like DNA-binding domain superfamily/Winged helix DNA-binding domain"/>
    <property type="match status" value="1"/>
</dbReference>
<dbReference type="PANTHER" id="PTHR43537">
    <property type="entry name" value="TRANSCRIPTIONAL REGULATOR, GNTR FAMILY"/>
    <property type="match status" value="1"/>
</dbReference>
<dbReference type="PROSITE" id="PS50949">
    <property type="entry name" value="HTH_GNTR"/>
    <property type="match status" value="1"/>
</dbReference>
<dbReference type="EMBL" id="CP007790">
    <property type="protein sequence ID" value="AJK69645.1"/>
    <property type="molecule type" value="Genomic_DNA"/>
</dbReference>